<keyword evidence="3" id="KW-0378">Hydrolase</keyword>
<sequence>MKGCKVLQLLLFATLFTLMGCGTGDSPSAQGSPRGGVESGMKEQSLKFEKVTIAQLPESLHKKAKEMQKSPHGETFIAYTKPHTYIMIGLGERNTGGYSIQVKKVIRKGRNVTVYAEETTPPKGGFVTQAITNPFTIISVENKDQFDHVEVKLKKAPPSKNGDAI</sequence>
<dbReference type="EMBL" id="JACEIQ010000001">
    <property type="protein sequence ID" value="MBA4492912.1"/>
    <property type="molecule type" value="Genomic_DNA"/>
</dbReference>
<dbReference type="GO" id="GO:0008233">
    <property type="term" value="F:peptidase activity"/>
    <property type="evidence" value="ECO:0007669"/>
    <property type="project" value="UniProtKB-KW"/>
</dbReference>
<accession>A0A7W1WN00</accession>
<name>A0A7W1WN00_9BACL</name>
<dbReference type="Pfam" id="PF14343">
    <property type="entry name" value="PrcB_C"/>
    <property type="match status" value="1"/>
</dbReference>
<feature type="domain" description="PrcB C-terminal" evidence="2">
    <location>
        <begin position="84"/>
        <end position="141"/>
    </location>
</feature>
<evidence type="ECO:0000259" key="2">
    <source>
        <dbReference type="Pfam" id="PF14343"/>
    </source>
</evidence>
<dbReference type="RefSeq" id="WP_181750138.1">
    <property type="nucleotide sequence ID" value="NZ_JACEIQ010000001.1"/>
</dbReference>
<reference evidence="3 4" key="1">
    <citation type="submission" date="2020-07" db="EMBL/GenBank/DDBJ databases">
        <authorList>
            <person name="Feng H."/>
        </authorList>
    </citation>
    <scope>NUCLEOTIDE SEQUENCE [LARGE SCALE GENOMIC DNA]</scope>
    <source>
        <strain evidence="4">s-10</strain>
    </source>
</reference>
<dbReference type="InterPro" id="IPR025748">
    <property type="entry name" value="PrcB_C_dom"/>
</dbReference>
<proteinExistence type="predicted"/>
<dbReference type="PROSITE" id="PS51257">
    <property type="entry name" value="PROKAR_LIPOPROTEIN"/>
    <property type="match status" value="1"/>
</dbReference>
<evidence type="ECO:0000313" key="3">
    <source>
        <dbReference type="EMBL" id="MBA4492912.1"/>
    </source>
</evidence>
<gene>
    <name evidence="3" type="ORF">H1191_01110</name>
</gene>
<feature type="chain" id="PRO_5038471677" evidence="1">
    <location>
        <begin position="20"/>
        <end position="165"/>
    </location>
</feature>
<protein>
    <submittedName>
        <fullName evidence="3">Protease complex subunit PrcB family protein</fullName>
    </submittedName>
</protein>
<dbReference type="AlphaFoldDB" id="A0A7W1WN00"/>
<feature type="signal peptide" evidence="1">
    <location>
        <begin position="1"/>
        <end position="19"/>
    </location>
</feature>
<dbReference type="GO" id="GO:0006508">
    <property type="term" value="P:proteolysis"/>
    <property type="evidence" value="ECO:0007669"/>
    <property type="project" value="UniProtKB-KW"/>
</dbReference>
<comment type="caution">
    <text evidence="3">The sequence shown here is derived from an EMBL/GenBank/DDBJ whole genome shotgun (WGS) entry which is preliminary data.</text>
</comment>
<keyword evidence="3" id="KW-0645">Protease</keyword>
<dbReference type="Proteomes" id="UP000535491">
    <property type="component" value="Unassembled WGS sequence"/>
</dbReference>
<keyword evidence="4" id="KW-1185">Reference proteome</keyword>
<keyword evidence="1" id="KW-0732">Signal</keyword>
<evidence type="ECO:0000256" key="1">
    <source>
        <dbReference type="SAM" id="SignalP"/>
    </source>
</evidence>
<organism evidence="3 4">
    <name type="scientific">Paenactinomyces guangxiensis</name>
    <dbReference type="NCBI Taxonomy" id="1490290"/>
    <lineage>
        <taxon>Bacteria</taxon>
        <taxon>Bacillati</taxon>
        <taxon>Bacillota</taxon>
        <taxon>Bacilli</taxon>
        <taxon>Bacillales</taxon>
        <taxon>Thermoactinomycetaceae</taxon>
        <taxon>Paenactinomyces</taxon>
    </lineage>
</organism>
<evidence type="ECO:0000313" key="4">
    <source>
        <dbReference type="Proteomes" id="UP000535491"/>
    </source>
</evidence>